<organism evidence="2 3">
    <name type="scientific">Cerrena zonata</name>
    <dbReference type="NCBI Taxonomy" id="2478898"/>
    <lineage>
        <taxon>Eukaryota</taxon>
        <taxon>Fungi</taxon>
        <taxon>Dikarya</taxon>
        <taxon>Basidiomycota</taxon>
        <taxon>Agaricomycotina</taxon>
        <taxon>Agaricomycetes</taxon>
        <taxon>Polyporales</taxon>
        <taxon>Cerrenaceae</taxon>
        <taxon>Cerrena</taxon>
    </lineage>
</organism>
<keyword evidence="3" id="KW-1185">Reference proteome</keyword>
<feature type="compositionally biased region" description="Pro residues" evidence="1">
    <location>
        <begin position="40"/>
        <end position="51"/>
    </location>
</feature>
<feature type="region of interest" description="Disordered" evidence="1">
    <location>
        <begin position="21"/>
        <end position="98"/>
    </location>
</feature>
<comment type="caution">
    <text evidence="2">The sequence shown here is derived from an EMBL/GenBank/DDBJ whole genome shotgun (WGS) entry which is preliminary data.</text>
</comment>
<sequence>MSSFGKRIQLKINIILNGNSKTLPKIKNSQQQQQQQQQQPQPPQQQQPPQPKVNLPLNSNNSLFNFNQNMNANVPHIQQQPPPPPPINTSHHHQNSQNQFGYFNQPNQAQNYVFGGVNKNFIPSQNGFNSEPNSSLNTPIIGYPPTTNLHVTNSIASGSKAPVSNSQSNTNNNMTSNEFMINTHGDYPTLFDNGFKNMTPPPPPPTFLQQQQHHQNAYTQNQSYQQQQQKHQYNIINQGQYQVPSGLNYYQG</sequence>
<evidence type="ECO:0000313" key="3">
    <source>
        <dbReference type="Proteomes" id="UP001385951"/>
    </source>
</evidence>
<feature type="compositionally biased region" description="Low complexity" evidence="1">
    <location>
        <begin position="54"/>
        <end position="73"/>
    </location>
</feature>
<evidence type="ECO:0000256" key="1">
    <source>
        <dbReference type="SAM" id="MobiDB-lite"/>
    </source>
</evidence>
<proteinExistence type="predicted"/>
<gene>
    <name evidence="2" type="ORF">QCA50_018596</name>
</gene>
<feature type="region of interest" description="Disordered" evidence="1">
    <location>
        <begin position="197"/>
        <end position="222"/>
    </location>
</feature>
<feature type="compositionally biased region" description="Low complexity" evidence="1">
    <location>
        <begin position="30"/>
        <end position="39"/>
    </location>
</feature>
<evidence type="ECO:0000313" key="2">
    <source>
        <dbReference type="EMBL" id="KAK7678381.1"/>
    </source>
</evidence>
<reference evidence="2 3" key="1">
    <citation type="submission" date="2022-09" db="EMBL/GenBank/DDBJ databases">
        <authorList>
            <person name="Palmer J.M."/>
        </authorList>
    </citation>
    <scope>NUCLEOTIDE SEQUENCE [LARGE SCALE GENOMIC DNA]</scope>
    <source>
        <strain evidence="2 3">DSM 7382</strain>
    </source>
</reference>
<dbReference type="Proteomes" id="UP001385951">
    <property type="component" value="Unassembled WGS sequence"/>
</dbReference>
<feature type="compositionally biased region" description="Low complexity" evidence="1">
    <location>
        <begin position="209"/>
        <end position="222"/>
    </location>
</feature>
<name>A0AAW0FD27_9APHY</name>
<accession>A0AAW0FD27</accession>
<dbReference type="AlphaFoldDB" id="A0AAW0FD27"/>
<dbReference type="EMBL" id="JASBNA010000072">
    <property type="protein sequence ID" value="KAK7678381.1"/>
    <property type="molecule type" value="Genomic_DNA"/>
</dbReference>
<protein>
    <submittedName>
        <fullName evidence="2">Uncharacterized protein</fullName>
    </submittedName>
</protein>